<keyword evidence="1" id="KW-0472">Membrane</keyword>
<comment type="caution">
    <text evidence="2">The sequence shown here is derived from an EMBL/GenBank/DDBJ whole genome shotgun (WGS) entry which is preliminary data.</text>
</comment>
<evidence type="ECO:0000313" key="3">
    <source>
        <dbReference type="Proteomes" id="UP000481288"/>
    </source>
</evidence>
<feature type="transmembrane region" description="Helical" evidence="1">
    <location>
        <begin position="148"/>
        <end position="167"/>
    </location>
</feature>
<feature type="transmembrane region" description="Helical" evidence="1">
    <location>
        <begin position="34"/>
        <end position="58"/>
    </location>
</feature>
<dbReference type="OrthoDB" id="2688021at2759"/>
<feature type="transmembrane region" description="Helical" evidence="1">
    <location>
        <begin position="263"/>
        <end position="290"/>
    </location>
</feature>
<feature type="transmembrane region" description="Helical" evidence="1">
    <location>
        <begin position="179"/>
        <end position="203"/>
    </location>
</feature>
<feature type="transmembrane region" description="Helical" evidence="1">
    <location>
        <begin position="443"/>
        <end position="468"/>
    </location>
</feature>
<name>A0A7D8YWN7_9HELO</name>
<reference evidence="2 3" key="1">
    <citation type="submission" date="2018-05" db="EMBL/GenBank/DDBJ databases">
        <title>Whole genome sequencing for identification of molecular markers to develop diagnostic detection tools for the regulated plant pathogen Lachnellula willkommii.</title>
        <authorList>
            <person name="Giroux E."/>
            <person name="Bilodeau G."/>
        </authorList>
    </citation>
    <scope>NUCLEOTIDE SEQUENCE [LARGE SCALE GENOMIC DNA]</scope>
    <source>
        <strain evidence="2 3">CBS 625.97</strain>
    </source>
</reference>
<evidence type="ECO:0000256" key="1">
    <source>
        <dbReference type="SAM" id="Phobius"/>
    </source>
</evidence>
<evidence type="ECO:0000313" key="2">
    <source>
        <dbReference type="EMBL" id="TVY57164.1"/>
    </source>
</evidence>
<dbReference type="Proteomes" id="UP000481288">
    <property type="component" value="Unassembled WGS sequence"/>
</dbReference>
<feature type="transmembrane region" description="Helical" evidence="1">
    <location>
        <begin position="91"/>
        <end position="111"/>
    </location>
</feature>
<dbReference type="EMBL" id="QGMG01000109">
    <property type="protein sequence ID" value="TVY57164.1"/>
    <property type="molecule type" value="Genomic_DNA"/>
</dbReference>
<sequence>MNTVEEHHSIRKVEGHDGSVELPDYERYTKTKKFCIIGLALAWVRVACCISVSVYIILTDGQNSLARAYKNSDGKHTLVREVKITDAVAEALAFLVNILVTLLTDTMGFIHSTSLRWAWYREERLEFNTNIRLFTSARKSAVNRWHANAIWTACLILCYASTSQVLVADGSGAFGYSNLYGLAVGVLAIGLLGQAVIATWSAFSLHQIATWSSNPLKNALALRHHELAHVPGRSMMAVSGKNDASVAKGPRHHQKRLYRSIMAIRYIVALVWALPVMAIAWAIALTLISWKSHPDSRVMASSWASNPYEPGALYTSTPADADIPLVLGPNPWPASPRPMRFPVELLLGILVVCAIQGPQTMRLHCIELVVYMTRDEESWRAANRSSKPARKGAHLNTNAFISAVTSWPNIVLFVEKSLLHWVLGQSLLPTFWFQQGNRAFVLYMVYIRVYIFASTTFCLALFTTYLVFRRPGGCQPATWGHFQTLSNLIDDWNVGEKGDLYWGDKGVRSKGYGMLVQVGLWKASGQFGRILFMLRFQGNIYSIYKEY</sequence>
<protein>
    <submittedName>
        <fullName evidence="2">Uncharacterized protein</fullName>
    </submittedName>
</protein>
<dbReference type="AlphaFoldDB" id="A0A7D8YWN7"/>
<keyword evidence="1" id="KW-0812">Transmembrane</keyword>
<gene>
    <name evidence="2" type="ORF">LCER1_G002584</name>
</gene>
<organism evidence="2 3">
    <name type="scientific">Lachnellula cervina</name>
    <dbReference type="NCBI Taxonomy" id="1316786"/>
    <lineage>
        <taxon>Eukaryota</taxon>
        <taxon>Fungi</taxon>
        <taxon>Dikarya</taxon>
        <taxon>Ascomycota</taxon>
        <taxon>Pezizomycotina</taxon>
        <taxon>Leotiomycetes</taxon>
        <taxon>Helotiales</taxon>
        <taxon>Lachnaceae</taxon>
        <taxon>Lachnellula</taxon>
    </lineage>
</organism>
<keyword evidence="3" id="KW-1185">Reference proteome</keyword>
<accession>A0A7D8YWN7</accession>
<proteinExistence type="predicted"/>
<keyword evidence="1" id="KW-1133">Transmembrane helix</keyword>